<dbReference type="InterPro" id="IPR046960">
    <property type="entry name" value="PPR_At4g14850-like_plant"/>
</dbReference>
<keyword evidence="2" id="KW-0677">Repeat</keyword>
<dbReference type="Gene3D" id="1.25.40.10">
    <property type="entry name" value="Tetratricopeptide repeat domain"/>
    <property type="match status" value="2"/>
</dbReference>
<dbReference type="InterPro" id="IPR002885">
    <property type="entry name" value="PPR_rpt"/>
</dbReference>
<evidence type="ECO:0000256" key="3">
    <source>
        <dbReference type="PROSITE-ProRule" id="PRU00708"/>
    </source>
</evidence>
<dbReference type="Pfam" id="PF01535">
    <property type="entry name" value="PPR"/>
    <property type="match status" value="2"/>
</dbReference>
<dbReference type="PANTHER" id="PTHR47926">
    <property type="entry name" value="PENTATRICOPEPTIDE REPEAT-CONTAINING PROTEIN"/>
    <property type="match status" value="1"/>
</dbReference>
<dbReference type="NCBIfam" id="TIGR00756">
    <property type="entry name" value="PPR"/>
    <property type="match status" value="1"/>
</dbReference>
<dbReference type="InterPro" id="IPR046848">
    <property type="entry name" value="E_motif"/>
</dbReference>
<evidence type="ECO:0000256" key="2">
    <source>
        <dbReference type="ARBA" id="ARBA00022737"/>
    </source>
</evidence>
<dbReference type="PROSITE" id="PS51375">
    <property type="entry name" value="PPR"/>
    <property type="match status" value="1"/>
</dbReference>
<comment type="similarity">
    <text evidence="1">Belongs to the PPR family. PCMP-H subfamily.</text>
</comment>
<dbReference type="Pfam" id="PF14432">
    <property type="entry name" value="DYW_deaminase"/>
    <property type="match status" value="1"/>
</dbReference>
<evidence type="ECO:0000313" key="6">
    <source>
        <dbReference type="Proteomes" id="UP000325315"/>
    </source>
</evidence>
<sequence length="511" mass="57184">MLLPQSLETPKPPLNPLNQLSFERNYRNICNLLLSLTHTRFLPTGLQLHAHIIKSGIQTIPLISHHLINFYSKTQLPVFSLQVFFEAPHKSPLRGALLSPLSLKMDSLPLQSSFSVQCLPDDHIYPSATKSCAILGRSDIGQSIHCLVLKTGYDRDVVVASSLVDMYGEFEEALTLFKQALYERLDVCANSTLLQLGKQIHGLCFNTNYDMSSFVGSSLISLYSKCGVIGGSYRHSQTEKVFDLFKQMEGLGIKPNFITFLCVLYACSHTGLVEKGQHYFELMKEYGIEPGDQHYASLVDLFGPAVKLQEALSIIREMPIQPTESVWGAFLTGCRLHGNTELAAYAADRIFELGPVSSGLHVLLSNAYAAAGRYEDAAKARKMLRDRGIKKETDLSWVEEGNKVHTFAAGDRKLEELGDEMERAGYIADTINGEEKNQTIRYHSERLAVAFGLITFPSDRAIRVMKNLRICGDCHRAIKFMSKCTGRVIIVRDNNRFHHFEGGKCSCGDYW</sequence>
<dbReference type="AlphaFoldDB" id="A0A5B6V7R7"/>
<evidence type="ECO:0000313" key="5">
    <source>
        <dbReference type="EMBL" id="KAA3465202.1"/>
    </source>
</evidence>
<dbReference type="GO" id="GO:0009451">
    <property type="term" value="P:RNA modification"/>
    <property type="evidence" value="ECO:0007669"/>
    <property type="project" value="InterPro"/>
</dbReference>
<dbReference type="GO" id="GO:0008270">
    <property type="term" value="F:zinc ion binding"/>
    <property type="evidence" value="ECO:0007669"/>
    <property type="project" value="InterPro"/>
</dbReference>
<dbReference type="Proteomes" id="UP000325315">
    <property type="component" value="Unassembled WGS sequence"/>
</dbReference>
<evidence type="ECO:0000256" key="1">
    <source>
        <dbReference type="ARBA" id="ARBA00006643"/>
    </source>
</evidence>
<dbReference type="PANTHER" id="PTHR47926:SF351">
    <property type="entry name" value="MITOCHONDRIAL RNAEDITING FACTOR 1"/>
    <property type="match status" value="1"/>
</dbReference>
<dbReference type="GO" id="GO:0003723">
    <property type="term" value="F:RNA binding"/>
    <property type="evidence" value="ECO:0007669"/>
    <property type="project" value="InterPro"/>
</dbReference>
<feature type="domain" description="DYW" evidence="4">
    <location>
        <begin position="426"/>
        <end position="511"/>
    </location>
</feature>
<dbReference type="EMBL" id="SMMG02000007">
    <property type="protein sequence ID" value="KAA3465202.1"/>
    <property type="molecule type" value="Genomic_DNA"/>
</dbReference>
<proteinExistence type="inferred from homology"/>
<dbReference type="OrthoDB" id="747253at2759"/>
<evidence type="ECO:0000259" key="4">
    <source>
        <dbReference type="Pfam" id="PF14432"/>
    </source>
</evidence>
<name>A0A5B6V7R7_9ROSI</name>
<keyword evidence="6" id="KW-1185">Reference proteome</keyword>
<reference evidence="5" key="1">
    <citation type="submission" date="2019-08" db="EMBL/GenBank/DDBJ databases">
        <authorList>
            <person name="Liu F."/>
        </authorList>
    </citation>
    <scope>NUCLEOTIDE SEQUENCE [LARGE SCALE GENOMIC DNA]</scope>
    <source>
        <strain evidence="5">PA1801</strain>
        <tissue evidence="5">Leaf</tissue>
    </source>
</reference>
<organism evidence="5 6">
    <name type="scientific">Gossypium australe</name>
    <dbReference type="NCBI Taxonomy" id="47621"/>
    <lineage>
        <taxon>Eukaryota</taxon>
        <taxon>Viridiplantae</taxon>
        <taxon>Streptophyta</taxon>
        <taxon>Embryophyta</taxon>
        <taxon>Tracheophyta</taxon>
        <taxon>Spermatophyta</taxon>
        <taxon>Magnoliopsida</taxon>
        <taxon>eudicotyledons</taxon>
        <taxon>Gunneridae</taxon>
        <taxon>Pentapetalae</taxon>
        <taxon>rosids</taxon>
        <taxon>malvids</taxon>
        <taxon>Malvales</taxon>
        <taxon>Malvaceae</taxon>
        <taxon>Malvoideae</taxon>
        <taxon>Gossypium</taxon>
    </lineage>
</organism>
<protein>
    <submittedName>
        <fullName evidence="5">Mitochondrial RNAediting factor 1</fullName>
    </submittedName>
</protein>
<dbReference type="InterPro" id="IPR011990">
    <property type="entry name" value="TPR-like_helical_dom_sf"/>
</dbReference>
<accession>A0A5B6V7R7</accession>
<comment type="caution">
    <text evidence="5">The sequence shown here is derived from an EMBL/GenBank/DDBJ whole genome shotgun (WGS) entry which is preliminary data.</text>
</comment>
<gene>
    <name evidence="5" type="ORF">EPI10_000401</name>
</gene>
<dbReference type="InterPro" id="IPR032867">
    <property type="entry name" value="DYW_dom"/>
</dbReference>
<dbReference type="FunFam" id="1.25.40.10:FF:000288">
    <property type="entry name" value="Pentatricopeptide repeat-containing protein At4g02750"/>
    <property type="match status" value="1"/>
</dbReference>
<dbReference type="SUPFAM" id="SSF48452">
    <property type="entry name" value="TPR-like"/>
    <property type="match status" value="1"/>
</dbReference>
<feature type="repeat" description="PPR" evidence="3">
    <location>
        <begin position="256"/>
        <end position="290"/>
    </location>
</feature>
<dbReference type="Pfam" id="PF20431">
    <property type="entry name" value="E_motif"/>
    <property type="match status" value="1"/>
</dbReference>